<dbReference type="GO" id="GO:0046930">
    <property type="term" value="C:pore complex"/>
    <property type="evidence" value="ECO:0007669"/>
    <property type="project" value="UniProtKB-KW"/>
</dbReference>
<gene>
    <name evidence="18" type="ORF">AMST5_04024</name>
</gene>
<dbReference type="PANTHER" id="PTHR33619:SF3">
    <property type="entry name" value="POLYSACCHARIDE EXPORT PROTEIN GFCE-RELATED"/>
    <property type="match status" value="1"/>
</dbReference>
<keyword evidence="3" id="KW-0813">Transport</keyword>
<keyword evidence="12" id="KW-0564">Palmitate</keyword>
<sequence length="394" mass="41422">MKSRFPLIKLSLLLGAIASLAGCGLTPSSGPSRGAILDGASPWPDQEAAAPYALVEVDDQTLNRLARRKSPTLRGYFGDYRPSPTQVIGVGDSLQITVWEAASGGLFSAGDGGNVSPGARSAPIPEQTVGRDGAITVPYAGRIRAAGRTPQQVEAAIVQELQGKAVEPQALVNVSHNNSNTATVTGEVANGARVPLSQRGDRILDVVAAAGGYRSPVHETFISLTRGARTARAPLQALLTNPSENIFVRAGDTLTIESRPQTFTVAGATGVNAVIPFDARGATLEEAIAKAGGLNDNRADADGLFILRYEPARLVRDFPTAPRALLSEPTVPVAYHLNMKDPGALFAARRFAMRDKDILYVSNAPFAEIGKVVQLIQMVAQPAVQGYAISRIGN</sequence>
<evidence type="ECO:0000313" key="18">
    <source>
        <dbReference type="EMBL" id="CAJ0890189.1"/>
    </source>
</evidence>
<dbReference type="Pfam" id="PF10531">
    <property type="entry name" value="SLBB"/>
    <property type="match status" value="1"/>
</dbReference>
<dbReference type="EMBL" id="OY288114">
    <property type="protein sequence ID" value="CAJ0890189.1"/>
    <property type="molecule type" value="Genomic_DNA"/>
</dbReference>
<keyword evidence="7" id="KW-0732">Signal</keyword>
<accession>A0AA48M471</accession>
<evidence type="ECO:0000256" key="14">
    <source>
        <dbReference type="ARBA" id="ARBA00023288"/>
    </source>
</evidence>
<dbReference type="PANTHER" id="PTHR33619">
    <property type="entry name" value="POLYSACCHARIDE EXPORT PROTEIN GFCE-RELATED"/>
    <property type="match status" value="1"/>
</dbReference>
<evidence type="ECO:0000256" key="10">
    <source>
        <dbReference type="ARBA" id="ARBA00023114"/>
    </source>
</evidence>
<evidence type="ECO:0000256" key="6">
    <source>
        <dbReference type="ARBA" id="ARBA00022692"/>
    </source>
</evidence>
<evidence type="ECO:0008006" key="19">
    <source>
        <dbReference type="Google" id="ProtNLM"/>
    </source>
</evidence>
<evidence type="ECO:0000256" key="7">
    <source>
        <dbReference type="ARBA" id="ARBA00022729"/>
    </source>
</evidence>
<evidence type="ECO:0000256" key="12">
    <source>
        <dbReference type="ARBA" id="ARBA00023139"/>
    </source>
</evidence>
<keyword evidence="9" id="KW-0406">Ion transport</keyword>
<evidence type="ECO:0000256" key="9">
    <source>
        <dbReference type="ARBA" id="ARBA00023065"/>
    </source>
</evidence>
<evidence type="ECO:0000256" key="4">
    <source>
        <dbReference type="ARBA" id="ARBA00022452"/>
    </source>
</evidence>
<keyword evidence="4" id="KW-1134">Transmembrane beta strand</keyword>
<dbReference type="InterPro" id="IPR049712">
    <property type="entry name" value="Poly_export"/>
</dbReference>
<evidence type="ECO:0000256" key="5">
    <source>
        <dbReference type="ARBA" id="ARBA00022597"/>
    </source>
</evidence>
<dbReference type="InterPro" id="IPR054765">
    <property type="entry name" value="SLBB_dom"/>
</dbReference>
<organism evidence="18">
    <name type="scientific">freshwater sediment metagenome</name>
    <dbReference type="NCBI Taxonomy" id="556182"/>
    <lineage>
        <taxon>unclassified sequences</taxon>
        <taxon>metagenomes</taxon>
        <taxon>ecological metagenomes</taxon>
    </lineage>
</organism>
<evidence type="ECO:0000256" key="13">
    <source>
        <dbReference type="ARBA" id="ARBA00023237"/>
    </source>
</evidence>
<dbReference type="GO" id="GO:0009279">
    <property type="term" value="C:cell outer membrane"/>
    <property type="evidence" value="ECO:0007669"/>
    <property type="project" value="UniProtKB-SubCell"/>
</dbReference>
<evidence type="ECO:0000256" key="2">
    <source>
        <dbReference type="ARBA" id="ARBA00009450"/>
    </source>
</evidence>
<name>A0AA48M471_9ZZZZ</name>
<dbReference type="GO" id="GO:0015288">
    <property type="term" value="F:porin activity"/>
    <property type="evidence" value="ECO:0007669"/>
    <property type="project" value="UniProtKB-KW"/>
</dbReference>
<dbReference type="PROSITE" id="PS51257">
    <property type="entry name" value="PROKAR_LIPOPROTEIN"/>
    <property type="match status" value="1"/>
</dbReference>
<feature type="domain" description="Polysaccharide export protein N-terminal" evidence="15">
    <location>
        <begin position="83"/>
        <end position="174"/>
    </location>
</feature>
<keyword evidence="6" id="KW-0812">Transmembrane</keyword>
<dbReference type="Gene3D" id="3.10.560.10">
    <property type="entry name" value="Outer membrane lipoprotein wza domain like"/>
    <property type="match status" value="2"/>
</dbReference>
<keyword evidence="8" id="KW-0625">Polysaccharide transport</keyword>
<feature type="domain" description="SLBB" evidence="17">
    <location>
        <begin position="261"/>
        <end position="361"/>
    </location>
</feature>
<evidence type="ECO:0000256" key="8">
    <source>
        <dbReference type="ARBA" id="ARBA00023047"/>
    </source>
</evidence>
<evidence type="ECO:0000256" key="3">
    <source>
        <dbReference type="ARBA" id="ARBA00022448"/>
    </source>
</evidence>
<dbReference type="GO" id="GO:0015159">
    <property type="term" value="F:polysaccharide transmembrane transporter activity"/>
    <property type="evidence" value="ECO:0007669"/>
    <property type="project" value="InterPro"/>
</dbReference>
<protein>
    <recommendedName>
        <fullName evidence="19">Soluble ligand binding domain-containing protein</fullName>
    </recommendedName>
</protein>
<feature type="domain" description="Soluble ligand binding" evidence="16">
    <location>
        <begin position="182"/>
        <end position="229"/>
    </location>
</feature>
<reference evidence="18" key="1">
    <citation type="submission" date="2023-07" db="EMBL/GenBank/DDBJ databases">
        <authorList>
            <person name="Pelsma A.J. K."/>
        </authorList>
    </citation>
    <scope>NUCLEOTIDE SEQUENCE</scope>
</reference>
<dbReference type="AlphaFoldDB" id="A0AA48M471"/>
<dbReference type="Gene3D" id="3.30.1950.10">
    <property type="entry name" value="wza like domain"/>
    <property type="match status" value="1"/>
</dbReference>
<comment type="similarity">
    <text evidence="2">Belongs to the BexD/CtrA/VexA family.</text>
</comment>
<keyword evidence="13" id="KW-0998">Cell outer membrane</keyword>
<proteinExistence type="inferred from homology"/>
<dbReference type="Pfam" id="PF02563">
    <property type="entry name" value="Poly_export"/>
    <property type="match status" value="1"/>
</dbReference>
<evidence type="ECO:0000259" key="15">
    <source>
        <dbReference type="Pfam" id="PF02563"/>
    </source>
</evidence>
<evidence type="ECO:0000259" key="17">
    <source>
        <dbReference type="Pfam" id="PF22461"/>
    </source>
</evidence>
<dbReference type="GO" id="GO:0006811">
    <property type="term" value="P:monoatomic ion transport"/>
    <property type="evidence" value="ECO:0007669"/>
    <property type="project" value="UniProtKB-KW"/>
</dbReference>
<evidence type="ECO:0000256" key="11">
    <source>
        <dbReference type="ARBA" id="ARBA00023136"/>
    </source>
</evidence>
<keyword evidence="10" id="KW-0626">Porin</keyword>
<evidence type="ECO:0000259" key="16">
    <source>
        <dbReference type="Pfam" id="PF10531"/>
    </source>
</evidence>
<comment type="subcellular location">
    <subcellularLocation>
        <location evidence="1">Cell outer membrane</location>
        <topology evidence="1">Multi-pass membrane protein</topology>
    </subcellularLocation>
</comment>
<keyword evidence="5" id="KW-0762">Sugar transport</keyword>
<keyword evidence="14" id="KW-0449">Lipoprotein</keyword>
<evidence type="ECO:0000256" key="1">
    <source>
        <dbReference type="ARBA" id="ARBA00004571"/>
    </source>
</evidence>
<keyword evidence="11" id="KW-0472">Membrane</keyword>
<dbReference type="Pfam" id="PF22461">
    <property type="entry name" value="SLBB_2"/>
    <property type="match status" value="1"/>
</dbReference>
<dbReference type="InterPro" id="IPR019554">
    <property type="entry name" value="Soluble_ligand-bd"/>
</dbReference>
<dbReference type="InterPro" id="IPR003715">
    <property type="entry name" value="Poly_export_N"/>
</dbReference>